<dbReference type="RefSeq" id="WP_201857605.1">
    <property type="nucleotide sequence ID" value="NZ_JAERRG010000037.1"/>
</dbReference>
<evidence type="ECO:0000313" key="3">
    <source>
        <dbReference type="Proteomes" id="UP000621510"/>
    </source>
</evidence>
<proteinExistence type="predicted"/>
<feature type="compositionally biased region" description="Basic and acidic residues" evidence="1">
    <location>
        <begin position="8"/>
        <end position="17"/>
    </location>
</feature>
<protein>
    <submittedName>
        <fullName evidence="2">Uncharacterized protein</fullName>
    </submittedName>
</protein>
<evidence type="ECO:0000313" key="2">
    <source>
        <dbReference type="EMBL" id="MBL1119836.1"/>
    </source>
</evidence>
<dbReference type="Proteomes" id="UP000621510">
    <property type="component" value="Unassembled WGS sequence"/>
</dbReference>
<dbReference type="InterPro" id="IPR045428">
    <property type="entry name" value="EACC1"/>
</dbReference>
<gene>
    <name evidence="2" type="ORF">JK364_47165</name>
</gene>
<feature type="region of interest" description="Disordered" evidence="1">
    <location>
        <begin position="1"/>
        <end position="56"/>
    </location>
</feature>
<comment type="caution">
    <text evidence="2">The sequence shown here is derived from an EMBL/GenBank/DDBJ whole genome shotgun (WGS) entry which is preliminary data.</text>
</comment>
<reference evidence="2 3" key="1">
    <citation type="submission" date="2021-01" db="EMBL/GenBank/DDBJ databases">
        <title>WGS of actinomycetes isolated from Thailand.</title>
        <authorList>
            <person name="Thawai C."/>
        </authorList>
    </citation>
    <scope>NUCLEOTIDE SEQUENCE [LARGE SCALE GENOMIC DNA]</scope>
    <source>
        <strain evidence="2 3">CA3R110</strain>
    </source>
</reference>
<sequence>MRIGLTVRADDERKPSPDGDTGGADSDDLRRWLAGQPGLRGRVRRATDSGPPPGAMGAGTDVVLALLEPGGVATVLAGSVVTWLQTRRGSRTVTLTRPDGTEITVSSAEVAPLDAHQAIELAERLAAALEQEGRAAAGGGAEADGTSPAP</sequence>
<organism evidence="2 3">
    <name type="scientific">Streptomyces endocoffeicus</name>
    <dbReference type="NCBI Taxonomy" id="2898945"/>
    <lineage>
        <taxon>Bacteria</taxon>
        <taxon>Bacillati</taxon>
        <taxon>Actinomycetota</taxon>
        <taxon>Actinomycetes</taxon>
        <taxon>Kitasatosporales</taxon>
        <taxon>Streptomycetaceae</taxon>
        <taxon>Streptomyces</taxon>
    </lineage>
</organism>
<dbReference type="Pfam" id="PF19953">
    <property type="entry name" value="EACC1"/>
    <property type="match status" value="1"/>
</dbReference>
<name>A0ABS1Q578_9ACTN</name>
<keyword evidence="3" id="KW-1185">Reference proteome</keyword>
<accession>A0ABS1Q578</accession>
<evidence type="ECO:0000256" key="1">
    <source>
        <dbReference type="SAM" id="MobiDB-lite"/>
    </source>
</evidence>
<dbReference type="EMBL" id="JAERRG010000037">
    <property type="protein sequence ID" value="MBL1119836.1"/>
    <property type="molecule type" value="Genomic_DNA"/>
</dbReference>